<protein>
    <recommendedName>
        <fullName evidence="5">Secreted protein</fullName>
    </recommendedName>
</protein>
<accession>A0ABN8XJ86</accession>
<evidence type="ECO:0000256" key="1">
    <source>
        <dbReference type="SAM" id="MobiDB-lite"/>
    </source>
</evidence>
<keyword evidence="4" id="KW-1185">Reference proteome</keyword>
<name>A0ABN8XJ86_RANTA</name>
<comment type="caution">
    <text evidence="3">The sequence shown here is derived from an EMBL/GenBank/DDBJ whole genome shotgun (WGS) entry which is preliminary data.</text>
</comment>
<organism evidence="3 4">
    <name type="scientific">Rangifer tarandus platyrhynchus</name>
    <name type="common">Svalbard reindeer</name>
    <dbReference type="NCBI Taxonomy" id="3082113"/>
    <lineage>
        <taxon>Eukaryota</taxon>
        <taxon>Metazoa</taxon>
        <taxon>Chordata</taxon>
        <taxon>Craniata</taxon>
        <taxon>Vertebrata</taxon>
        <taxon>Euteleostomi</taxon>
        <taxon>Mammalia</taxon>
        <taxon>Eutheria</taxon>
        <taxon>Laurasiatheria</taxon>
        <taxon>Artiodactyla</taxon>
        <taxon>Ruminantia</taxon>
        <taxon>Pecora</taxon>
        <taxon>Cervidae</taxon>
        <taxon>Odocoileinae</taxon>
        <taxon>Rangifer</taxon>
    </lineage>
</organism>
<feature type="compositionally biased region" description="Polar residues" evidence="1">
    <location>
        <begin position="60"/>
        <end position="71"/>
    </location>
</feature>
<dbReference type="EMBL" id="CATKSN020000250">
    <property type="protein sequence ID" value="CAI9149357.1"/>
    <property type="molecule type" value="Genomic_DNA"/>
</dbReference>
<evidence type="ECO:0008006" key="5">
    <source>
        <dbReference type="Google" id="ProtNLM"/>
    </source>
</evidence>
<evidence type="ECO:0000313" key="3">
    <source>
        <dbReference type="EMBL" id="CAI9149357.1"/>
    </source>
</evidence>
<evidence type="ECO:0000313" key="4">
    <source>
        <dbReference type="Proteomes" id="UP001176941"/>
    </source>
</evidence>
<sequence length="71" mass="7448">MQHMHTKSVCGRLLCSALLLPCSPHSLRGQDDCSALAYVRLKCLSNTAAAPRNEAPGTASDLSSGYSSVAQ</sequence>
<feature type="chain" id="PRO_5047241828" description="Secreted protein" evidence="2">
    <location>
        <begin position="30"/>
        <end position="71"/>
    </location>
</feature>
<reference evidence="3" key="1">
    <citation type="submission" date="2023-04" db="EMBL/GenBank/DDBJ databases">
        <authorList>
            <consortium name="ELIXIR-Norway"/>
        </authorList>
    </citation>
    <scope>NUCLEOTIDE SEQUENCE [LARGE SCALE GENOMIC DNA]</scope>
</reference>
<evidence type="ECO:0000256" key="2">
    <source>
        <dbReference type="SAM" id="SignalP"/>
    </source>
</evidence>
<proteinExistence type="predicted"/>
<feature type="signal peptide" evidence="2">
    <location>
        <begin position="1"/>
        <end position="29"/>
    </location>
</feature>
<gene>
    <name evidence="3" type="ORF">MRATA1EN1_LOCUS30975</name>
</gene>
<feature type="region of interest" description="Disordered" evidence="1">
    <location>
        <begin position="50"/>
        <end position="71"/>
    </location>
</feature>
<keyword evidence="2" id="KW-0732">Signal</keyword>
<dbReference type="Proteomes" id="UP001176941">
    <property type="component" value="Unassembled WGS sequence"/>
</dbReference>